<comment type="caution">
    <text evidence="1">The sequence shown here is derived from an EMBL/GenBank/DDBJ whole genome shotgun (WGS) entry which is preliminary data.</text>
</comment>
<proteinExistence type="predicted"/>
<evidence type="ECO:0000313" key="1">
    <source>
        <dbReference type="EMBL" id="GGL78504.1"/>
    </source>
</evidence>
<evidence type="ECO:0000313" key="2">
    <source>
        <dbReference type="Proteomes" id="UP000639973"/>
    </source>
</evidence>
<dbReference type="RefSeq" id="WP_188970579.1">
    <property type="nucleotide sequence ID" value="NZ_BMOL01000005.1"/>
</dbReference>
<organism evidence="1 2">
    <name type="scientific">Deinococcus aerolatus</name>
    <dbReference type="NCBI Taxonomy" id="522487"/>
    <lineage>
        <taxon>Bacteria</taxon>
        <taxon>Thermotogati</taxon>
        <taxon>Deinococcota</taxon>
        <taxon>Deinococci</taxon>
        <taxon>Deinococcales</taxon>
        <taxon>Deinococcaceae</taxon>
        <taxon>Deinococcus</taxon>
    </lineage>
</organism>
<protein>
    <submittedName>
        <fullName evidence="1">Uncharacterized protein</fullName>
    </submittedName>
</protein>
<reference evidence="2" key="1">
    <citation type="journal article" date="2019" name="Int. J. Syst. Evol. Microbiol.">
        <title>The Global Catalogue of Microorganisms (GCM) 10K type strain sequencing project: providing services to taxonomists for standard genome sequencing and annotation.</title>
        <authorList>
            <consortium name="The Broad Institute Genomics Platform"/>
            <consortium name="The Broad Institute Genome Sequencing Center for Infectious Disease"/>
            <person name="Wu L."/>
            <person name="Ma J."/>
        </authorList>
    </citation>
    <scope>NUCLEOTIDE SEQUENCE [LARGE SCALE GENOMIC DNA]</scope>
    <source>
        <strain evidence="2">JCM 15442</strain>
    </source>
</reference>
<dbReference type="Proteomes" id="UP000639973">
    <property type="component" value="Unassembled WGS sequence"/>
</dbReference>
<gene>
    <name evidence="1" type="ORF">GCM10010840_15430</name>
</gene>
<dbReference type="EMBL" id="BMOL01000005">
    <property type="protein sequence ID" value="GGL78504.1"/>
    <property type="molecule type" value="Genomic_DNA"/>
</dbReference>
<accession>A0ABQ2G6Z5</accession>
<sequence>MTADPHPLDLLRAEARTATVPEVRRELDALSARQAEVLNSPHWGAGAEDTLRASIGMGRKMTMEMRLGLGDDWAALPLRKTAPLAEMTLPDLLAEARAGREHLLQVLDSLLRTAQHREVRAWCYGEEVPPELYILGLRRRLAALDSRVAGARNADMTG</sequence>
<name>A0ABQ2G6Z5_9DEIO</name>
<keyword evidence="2" id="KW-1185">Reference proteome</keyword>